<dbReference type="EMBL" id="CM007649">
    <property type="protein sequence ID" value="ONM40684.1"/>
    <property type="molecule type" value="Genomic_DNA"/>
</dbReference>
<dbReference type="SMART" id="SM00573">
    <property type="entry name" value="HSA"/>
    <property type="match status" value="1"/>
</dbReference>
<dbReference type="Proteomes" id="UP000007305">
    <property type="component" value="Chromosome 3"/>
</dbReference>
<dbReference type="Gene3D" id="1.10.10.60">
    <property type="entry name" value="Homeodomain-like"/>
    <property type="match status" value="1"/>
</dbReference>
<feature type="compositionally biased region" description="Low complexity" evidence="2">
    <location>
        <begin position="1506"/>
        <end position="1516"/>
    </location>
</feature>
<dbReference type="PROSITE" id="PS50090">
    <property type="entry name" value="MYB_LIKE"/>
    <property type="match status" value="1"/>
</dbReference>
<evidence type="ECO:0000256" key="2">
    <source>
        <dbReference type="SAM" id="MobiDB-lite"/>
    </source>
</evidence>
<keyword evidence="7" id="KW-1185">Reference proteome</keyword>
<protein>
    <submittedName>
        <fullName evidence="5">Chromatin modification-related protein EAF1 B</fullName>
    </submittedName>
</protein>
<feature type="compositionally biased region" description="Polar residues" evidence="2">
    <location>
        <begin position="1570"/>
        <end position="1621"/>
    </location>
</feature>
<dbReference type="EMBL" id="CM007649">
    <property type="protein sequence ID" value="ONM40640.1"/>
    <property type="molecule type" value="Genomic_DNA"/>
</dbReference>
<evidence type="ECO:0000313" key="6">
    <source>
        <dbReference type="EnsemblPlants" id="Zm00001eb160300_P002"/>
    </source>
</evidence>
<reference evidence="6" key="3">
    <citation type="submission" date="2021-05" db="UniProtKB">
        <authorList>
            <consortium name="EnsemblPlants"/>
        </authorList>
    </citation>
    <scope>IDENTIFICATION</scope>
    <source>
        <strain evidence="6">cv. B73</strain>
    </source>
</reference>
<feature type="compositionally biased region" description="Polar residues" evidence="2">
    <location>
        <begin position="918"/>
        <end position="944"/>
    </location>
</feature>
<evidence type="ECO:0000313" key="5">
    <source>
        <dbReference type="EMBL" id="ONM40684.1"/>
    </source>
</evidence>
<name>A0A1D6NK70_MAIZE</name>
<dbReference type="STRING" id="4577.A0A1D6NK70"/>
<dbReference type="EMBL" id="CM007649">
    <property type="protein sequence ID" value="ONM40643.1"/>
    <property type="molecule type" value="Genomic_DNA"/>
</dbReference>
<dbReference type="PANTHER" id="PTHR46774">
    <property type="entry name" value="CHROMATIN MODIFICATION-RELATED PROTEIN EAF1 A-RELATED"/>
    <property type="match status" value="1"/>
</dbReference>
<evidence type="ECO:0007829" key="8">
    <source>
        <dbReference type="PeptideAtlas" id="A0A1D6NK70"/>
    </source>
</evidence>
<reference evidence="5 7" key="1">
    <citation type="submission" date="2015-12" db="EMBL/GenBank/DDBJ databases">
        <title>Update maize B73 reference genome by single molecule sequencing technologies.</title>
        <authorList>
            <consortium name="Maize Genome Sequencing Project"/>
            <person name="Ware D."/>
        </authorList>
    </citation>
    <scope>NUCLEOTIDE SEQUENCE [LARGE SCALE GENOMIC DNA]</scope>
    <source>
        <strain evidence="7">cv. B73</strain>
        <tissue evidence="5">Seedling</tissue>
    </source>
</reference>
<dbReference type="InterPro" id="IPR014012">
    <property type="entry name" value="HSA_dom"/>
</dbReference>
<dbReference type="OrthoDB" id="372624at2759"/>
<dbReference type="InterPro" id="IPR001005">
    <property type="entry name" value="SANT/Myb"/>
</dbReference>
<dbReference type="RefSeq" id="XP_008675387.1">
    <property type="nucleotide sequence ID" value="XM_008677165.4"/>
</dbReference>
<dbReference type="Pfam" id="PF07529">
    <property type="entry name" value="HSA"/>
    <property type="match status" value="1"/>
</dbReference>
<dbReference type="RefSeq" id="XP_008675389.1">
    <property type="nucleotide sequence ID" value="XM_008677167.3"/>
</dbReference>
<dbReference type="ExpressionAtlas" id="A0A1D6NK70">
    <property type="expression patterns" value="baseline and differential"/>
</dbReference>
<feature type="region of interest" description="Disordered" evidence="2">
    <location>
        <begin position="229"/>
        <end position="254"/>
    </location>
</feature>
<dbReference type="EMBL" id="CM007649">
    <property type="protein sequence ID" value="ONM40682.1"/>
    <property type="molecule type" value="Genomic_DNA"/>
</dbReference>
<feature type="compositionally biased region" description="Polar residues" evidence="2">
    <location>
        <begin position="1801"/>
        <end position="1824"/>
    </location>
</feature>
<feature type="region of interest" description="Disordered" evidence="2">
    <location>
        <begin position="1167"/>
        <end position="1193"/>
    </location>
</feature>
<proteinExistence type="evidence at protein level"/>
<feature type="region of interest" description="Disordered" evidence="2">
    <location>
        <begin position="911"/>
        <end position="950"/>
    </location>
</feature>
<feature type="region of interest" description="Disordered" evidence="2">
    <location>
        <begin position="100"/>
        <end position="128"/>
    </location>
</feature>
<dbReference type="eggNOG" id="ENOG502QSR0">
    <property type="taxonomic scope" value="Eukaryota"/>
</dbReference>
<dbReference type="Gramene" id="Zm00001eb160300_T002">
    <property type="protein sequence ID" value="Zm00001eb160300_P002"/>
    <property type="gene ID" value="Zm00001eb160300"/>
</dbReference>
<dbReference type="PaxDb" id="4577-GRMZM2G440943_P01"/>
<dbReference type="IntAct" id="A0A1D6NK70">
    <property type="interactions" value="1"/>
</dbReference>
<dbReference type="CDD" id="cd00167">
    <property type="entry name" value="SANT"/>
    <property type="match status" value="1"/>
</dbReference>
<dbReference type="InterPro" id="IPR044798">
    <property type="entry name" value="EAF1A/B"/>
</dbReference>
<dbReference type="PROSITE" id="PS51204">
    <property type="entry name" value="HSA"/>
    <property type="match status" value="1"/>
</dbReference>
<feature type="domain" description="Myb-like" evidence="3">
    <location>
        <begin position="1114"/>
        <end position="1166"/>
    </location>
</feature>
<sequence>MGKPCFSGLVAIELCSMGGIAECGVSIDTKASPRRAAIEKAQDELRQEYDVREERRRELEFLEKGGNPLDFKLGHVASLSVQSTSVTEQIAEQNVISEAKGSSAFATSPHGDSVESNDKPGNSLCREGNTADNITLLDGDASSMGVDKIVKRGTKRTNSAQAEQFLHCDGQNNAKEEDSGLYRLGPKSQAYARRRSKPIRENAYSVSVRYPPIPPLSSQQKDVTGLIPETKTEDNGVSSIGDSKPTSPNSKNLVTNASLLNDKVEMETENVQAIPEGNQAPKNELSNSNNGSPAIEISPNSVPDNSRLTVSDQMVTAFVSVESPDAISKVAASRIVCSLPYISNEILKEAQTLEKAGNNPSMVSVVDVHAYGMDNNGAAPYSAVKSASLNENEVDPIHEYAAKAVTEHPDQNENLVPVNADEMADEGLNKILPDDKDDKKDCQLEVSSGPVILNDSSTPVYPEFSNSFYARDGTEVSNNAVDSKNNAEQLASSNQGKGNMEECKDSDGNNASELSVAQKLVSVIVPPASDAGDVSNFVENDVDKSSRDQEKVAKKEYEDSVVAKKDHEDAILRRARYIEANIKRAGEWSLCNISLEKKQKSHWDFVLEEMVWMANDFTQERLWKNTVAAQMSHWISSRGRAVFEEASIQRKQKSVARVLANGIMNFWCSVHTLRASGGIPKPIKIEQPNELEENKLGGFKSGKADEECLEQEKSRQSPIQSFALRFLEYNINASEFLPLAEAPSTPDRLNDFGILKVPDQLSEANLFYGVAPGAMQAYRESMDRLLIYNNKKIGDTVLKDDYEPSTYASVTDVPMENAYGDDESEAHTYLLPGAYNGGLASKNSHKKKHHLPQRMNGARSYEIGVDSPYEPLYLESKSGNQQLLSNGKQTDFLSIPIKRIRTAARQRVVSPFPAGASGTPQFTNKTDASSGDTNSCQDDQSSLHGGSFSRKNADIESTVDFDRQLLYDGSEVSTKSKKKKKTKHPGYKALPNVSESCSLRAPGKGNYDHRSQIDMIAQYEQKDYIKKRQETNGNFGVIDLSTVVNGLHAAKKPKLLNQAPDISLEALKPIGPMASLAASQMSNMANPTRVIKISTRGRKSKGLKMRAGHSGPGSPWSSFEDQALVVLVHDMGENWELVSDALNSIIQLKCIYRRPNECKERHKLLTDRSCGDGADSADDSGSSQHYPSALPGIPKGSARQLFQRLQGPFEEGTLKTHFEKIILLGQKLHQTRRKDEIHELRQKNPLHTSHGFALSQACPGNLSGVILTPLDLCDGPSNSDALTGSNTSGLGLSNNNCSVGPTLPTSNMNLRLPGSPGMVLGSNSPLPLNAPSRDVQRYGVPRPTSIQGDEQSRIHYNQMVNGRNLQQPGVPVPGVLPSGVDRGARMMPPAHGVGIMAGLNRGTPITRPGFPRLGSLGNMSPTDGQGLKNTVNVHPGAILGPGSTMLRPRDPMQMFRPGQNSEEHRQMMMPEFQLQVSQGNNHAVHFSGPPYSNTGASSPVQSLPAQQSQPHQMPQQSHMYGNTHLLHTQGTNQSNPQQQQAYAMRLAKERHMQQMMPQQQRPLSVASAVSAVQNGSPMQQQSQGSATCVIPATQTQHKQQYPAQNAQDNSMLPHQPSATTTHKQKKQQGQQQPRQNQQQRNQGSQQAKLMKSLGRGNMMQQSPVDVIQASGISTSCKDQVPDKNMMQQGPGHFVVSKGSIPLIPQPGNQPNVYTSQMPPSPMQTPDISNQGAVKGSSNHALLTSQQGSLHTPSQLAQQQQQQLRFMNPSQNNMQRLIMQQNRHVNTDGRIELPADQVQHNQVMSSASLARSTDSGSPGISSISQRKQESSHDPSAITSTSQLASSPQDTFVGSDRVLPSSSQSMPQRQMSGGVPVHGYGIGGQVQLQQSRQQLQSQQQQQQQQRPVVQGGVYAHPSNSGQG</sequence>
<dbReference type="GO" id="GO:0006325">
    <property type="term" value="P:chromatin organization"/>
    <property type="evidence" value="ECO:0007669"/>
    <property type="project" value="UniProtKB-KW"/>
</dbReference>
<organism evidence="5">
    <name type="scientific">Zea mays</name>
    <name type="common">Maize</name>
    <dbReference type="NCBI Taxonomy" id="4577"/>
    <lineage>
        <taxon>Eukaryota</taxon>
        <taxon>Viridiplantae</taxon>
        <taxon>Streptophyta</taxon>
        <taxon>Embryophyta</taxon>
        <taxon>Tracheophyta</taxon>
        <taxon>Spermatophyta</taxon>
        <taxon>Magnoliopsida</taxon>
        <taxon>Liliopsida</taxon>
        <taxon>Poales</taxon>
        <taxon>Poaceae</taxon>
        <taxon>PACMAD clade</taxon>
        <taxon>Panicoideae</taxon>
        <taxon>Andropogonodae</taxon>
        <taxon>Andropogoneae</taxon>
        <taxon>Tripsacinae</taxon>
        <taxon>Zea</taxon>
    </lineage>
</organism>
<feature type="region of interest" description="Disordered" evidence="2">
    <location>
        <begin position="489"/>
        <end position="510"/>
    </location>
</feature>
<evidence type="ECO:0000313" key="7">
    <source>
        <dbReference type="Proteomes" id="UP000007305"/>
    </source>
</evidence>
<evidence type="ECO:0000256" key="1">
    <source>
        <dbReference type="ARBA" id="ARBA00022853"/>
    </source>
</evidence>
<dbReference type="RefSeq" id="XP_008675386.1">
    <property type="nucleotide sequence ID" value="XM_008677164.3"/>
</dbReference>
<dbReference type="GO" id="GO:0035267">
    <property type="term" value="C:NuA4 histone acetyltransferase complex"/>
    <property type="evidence" value="ECO:0000318"/>
    <property type="project" value="GO_Central"/>
</dbReference>
<gene>
    <name evidence="6" type="primary">LOC103651525</name>
    <name evidence="5" type="ORF">ZEAMMB73_Zm00001d044281</name>
</gene>
<feature type="compositionally biased region" description="Low complexity" evidence="2">
    <location>
        <begin position="1858"/>
        <end position="1911"/>
    </location>
</feature>
<dbReference type="KEGG" id="zma:103651525"/>
<reference evidence="6" key="2">
    <citation type="submission" date="2019-07" db="EMBL/GenBank/DDBJ databases">
        <authorList>
            <person name="Seetharam A."/>
            <person name="Woodhouse M."/>
            <person name="Cannon E."/>
        </authorList>
    </citation>
    <scope>NUCLEOTIDE SEQUENCE [LARGE SCALE GENOMIC DNA]</scope>
    <source>
        <strain evidence="6">cv. B73</strain>
    </source>
</reference>
<feature type="compositionally biased region" description="Polar residues" evidence="2">
    <location>
        <begin position="1835"/>
        <end position="1850"/>
    </location>
</feature>
<feature type="region of interest" description="Disordered" evidence="2">
    <location>
        <begin position="1714"/>
        <end position="1736"/>
    </location>
</feature>
<feature type="compositionally biased region" description="Polar residues" evidence="2">
    <location>
        <begin position="235"/>
        <end position="254"/>
    </location>
</feature>
<feature type="compositionally biased region" description="Low complexity" evidence="2">
    <location>
        <begin position="1171"/>
        <end position="1183"/>
    </location>
</feature>
<feature type="region of interest" description="Disordered" evidence="2">
    <location>
        <begin position="1553"/>
        <end position="1649"/>
    </location>
</feature>
<feature type="region of interest" description="Disordered" evidence="2">
    <location>
        <begin position="1801"/>
        <end position="1921"/>
    </location>
</feature>
<accession>A0A1D6NK70</accession>
<dbReference type="RefSeq" id="XP_008675388.1">
    <property type="nucleotide sequence ID" value="XM_008677166.4"/>
</dbReference>
<feature type="compositionally biased region" description="Low complexity" evidence="2">
    <location>
        <begin position="1627"/>
        <end position="1646"/>
    </location>
</feature>
<dbReference type="EMBL" id="CM007649">
    <property type="protein sequence ID" value="ONM40647.1"/>
    <property type="molecule type" value="Genomic_DNA"/>
</dbReference>
<dbReference type="GeneID" id="103651525"/>
<keyword evidence="8" id="KW-1267">Proteomics identification</keyword>
<feature type="compositionally biased region" description="Polar residues" evidence="2">
    <location>
        <begin position="1490"/>
        <end position="1505"/>
    </location>
</feature>
<dbReference type="EnsemblPlants" id="Zm00001eb160300_T002">
    <property type="protein sequence ID" value="Zm00001eb160300_P002"/>
    <property type="gene ID" value="Zm00001eb160300"/>
</dbReference>
<dbReference type="Pfam" id="PF13921">
    <property type="entry name" value="Myb_DNA-bind_6"/>
    <property type="match status" value="1"/>
</dbReference>
<dbReference type="SMART" id="SM00717">
    <property type="entry name" value="SANT"/>
    <property type="match status" value="1"/>
</dbReference>
<evidence type="ECO:0000259" key="4">
    <source>
        <dbReference type="PROSITE" id="PS51204"/>
    </source>
</evidence>
<feature type="region of interest" description="Disordered" evidence="2">
    <location>
        <begin position="1330"/>
        <end position="1349"/>
    </location>
</feature>
<keyword evidence="1" id="KW-0156">Chromatin regulator</keyword>
<dbReference type="PANTHER" id="PTHR46774:SF3">
    <property type="entry name" value="CHROMATIN MODIFICATION-RELATED PROTEIN EAF1 A-RELATED"/>
    <property type="match status" value="1"/>
</dbReference>
<evidence type="ECO:0000259" key="3">
    <source>
        <dbReference type="PROSITE" id="PS50090"/>
    </source>
</evidence>
<dbReference type="AlphaFoldDB" id="A0A1D6NK70"/>
<feature type="region of interest" description="Disordered" evidence="2">
    <location>
        <begin position="1483"/>
        <end position="1516"/>
    </location>
</feature>
<feature type="domain" description="HSA" evidence="4">
    <location>
        <begin position="590"/>
        <end position="661"/>
    </location>
</feature>
<feature type="compositionally biased region" description="Polar residues" evidence="2">
    <location>
        <begin position="280"/>
        <end position="305"/>
    </location>
</feature>
<feature type="region of interest" description="Disordered" evidence="2">
    <location>
        <begin position="273"/>
        <end position="305"/>
    </location>
</feature>